<dbReference type="PANTHER" id="PTHR40619:SF3">
    <property type="entry name" value="FUNGAL STAND N-TERMINAL GOODBYE DOMAIN-CONTAINING PROTEIN"/>
    <property type="match status" value="1"/>
</dbReference>
<evidence type="ECO:0000256" key="1">
    <source>
        <dbReference type="ARBA" id="ARBA00022737"/>
    </source>
</evidence>
<proteinExistence type="predicted"/>
<evidence type="ECO:0000313" key="3">
    <source>
        <dbReference type="EMBL" id="KAK1759114.1"/>
    </source>
</evidence>
<dbReference type="Proteomes" id="UP001239445">
    <property type="component" value="Unassembled WGS sequence"/>
</dbReference>
<dbReference type="AlphaFoldDB" id="A0AAJ0BIX1"/>
<gene>
    <name evidence="3" type="ORF">QBC47DRAFT_336789</name>
</gene>
<reference evidence="3" key="1">
    <citation type="submission" date="2023-06" db="EMBL/GenBank/DDBJ databases">
        <title>Genome-scale phylogeny and comparative genomics of the fungal order Sordariales.</title>
        <authorList>
            <consortium name="Lawrence Berkeley National Laboratory"/>
            <person name="Hensen N."/>
            <person name="Bonometti L."/>
            <person name="Westerberg I."/>
            <person name="Brannstrom I.O."/>
            <person name="Guillou S."/>
            <person name="Cros-Aarteil S."/>
            <person name="Calhoun S."/>
            <person name="Haridas S."/>
            <person name="Kuo A."/>
            <person name="Mondo S."/>
            <person name="Pangilinan J."/>
            <person name="Riley R."/>
            <person name="Labutti K."/>
            <person name="Andreopoulos B."/>
            <person name="Lipzen A."/>
            <person name="Chen C."/>
            <person name="Yanf M."/>
            <person name="Daum C."/>
            <person name="Ng V."/>
            <person name="Clum A."/>
            <person name="Steindorff A."/>
            <person name="Ohm R."/>
            <person name="Martin F."/>
            <person name="Silar P."/>
            <person name="Natvig D."/>
            <person name="Lalanne C."/>
            <person name="Gautier V."/>
            <person name="Ament-Velasquez S.L."/>
            <person name="Kruys A."/>
            <person name="Hutchinson M.I."/>
            <person name="Powell A.J."/>
            <person name="Barry K."/>
            <person name="Miller A.N."/>
            <person name="Grigoriev I.V."/>
            <person name="Debuchy R."/>
            <person name="Gladieux P."/>
            <person name="Thoren M.H."/>
            <person name="Johannesson H."/>
        </authorList>
    </citation>
    <scope>NUCLEOTIDE SEQUENCE</scope>
    <source>
        <strain evidence="3">PSN4</strain>
    </source>
</reference>
<dbReference type="InterPro" id="IPR056884">
    <property type="entry name" value="NPHP3-like_N"/>
</dbReference>
<comment type="caution">
    <text evidence="3">The sequence shown here is derived from an EMBL/GenBank/DDBJ whole genome shotgun (WGS) entry which is preliminary data.</text>
</comment>
<organism evidence="3 4">
    <name type="scientific">Echria macrotheca</name>
    <dbReference type="NCBI Taxonomy" id="438768"/>
    <lineage>
        <taxon>Eukaryota</taxon>
        <taxon>Fungi</taxon>
        <taxon>Dikarya</taxon>
        <taxon>Ascomycota</taxon>
        <taxon>Pezizomycotina</taxon>
        <taxon>Sordariomycetes</taxon>
        <taxon>Sordariomycetidae</taxon>
        <taxon>Sordariales</taxon>
        <taxon>Schizotheciaceae</taxon>
        <taxon>Echria</taxon>
    </lineage>
</organism>
<protein>
    <recommendedName>
        <fullName evidence="2">Nephrocystin 3-like N-terminal domain-containing protein</fullName>
    </recommendedName>
</protein>
<keyword evidence="4" id="KW-1185">Reference proteome</keyword>
<feature type="domain" description="Nephrocystin 3-like N-terminal" evidence="2">
    <location>
        <begin position="395"/>
        <end position="540"/>
    </location>
</feature>
<dbReference type="PANTHER" id="PTHR40619">
    <property type="entry name" value="FUNGAL STAND N-TERMINAL GOODBYE DOMAIN-CONTAINING PROTEIN"/>
    <property type="match status" value="1"/>
</dbReference>
<evidence type="ECO:0000313" key="4">
    <source>
        <dbReference type="Proteomes" id="UP001239445"/>
    </source>
</evidence>
<dbReference type="Pfam" id="PF24883">
    <property type="entry name" value="NPHP3_N"/>
    <property type="match status" value="1"/>
</dbReference>
<accession>A0AAJ0BIX1</accession>
<sequence>MSESEQPNMSSAMLRRLRDDASVENYERWCATDGARLNRLLGVNLPYDKQRAMFTLPRSTELRDILANSTDPDVTQEMKDGDCDWDSVVKARDACIAAMDEGKKEYEAKGDKSPFRRLARRGGDTYATMLMPLLEMIPDEMGLRFVRSGLVAIFNIVKQRAENREKILSTFENIPLLFFEAIEARKAFPSDLSLVAEVQAMYEALLQDIPKLTNALLRKHGGLFHANDAQGIDDVTQHLTHISKSLHLHIEAAHRRVDSETHHTTETIRQTTNENKYWIHQLWNQNVHNAELLEDLKQALKENSKRIVELANPVVLSIVKTSIYNISVETEYMRETQHLSFSPRTEPTPGTPQARATATKLFWHLNIPAFGAMEDLECVLRDGNRIERGALAQSRWLLSDSKFISWVSQRQSNVLLVEAHCSGDGYGKSSPLSVCYATLALAVAQMAQTVSLHYFCGQHISVSDPVYGPSGLIRSLILQLLIQYPGNSELAPNLDFIDNDANFFQEICSHDIPALCDLFHLLIRQIEREDTTISCIIDNISLLEGVSNTQDAVLKSMFRALLAITTDSSVRAKFKMLIGCENRSTVVVGLIPETKQITLRTAAARSDMMSLASIQSGIAEILPPGT</sequence>
<evidence type="ECO:0000259" key="2">
    <source>
        <dbReference type="Pfam" id="PF24883"/>
    </source>
</evidence>
<name>A0AAJ0BIX1_9PEZI</name>
<keyword evidence="1" id="KW-0677">Repeat</keyword>
<dbReference type="EMBL" id="MU839828">
    <property type="protein sequence ID" value="KAK1759114.1"/>
    <property type="molecule type" value="Genomic_DNA"/>
</dbReference>